<evidence type="ECO:0000313" key="1">
    <source>
        <dbReference type="EMBL" id="RKO95975.1"/>
    </source>
</evidence>
<dbReference type="Proteomes" id="UP000268535">
    <property type="component" value="Unassembled WGS sequence"/>
</dbReference>
<organism evidence="1 2">
    <name type="scientific">Caulochytrium protostelioides</name>
    <dbReference type="NCBI Taxonomy" id="1555241"/>
    <lineage>
        <taxon>Eukaryota</taxon>
        <taxon>Fungi</taxon>
        <taxon>Fungi incertae sedis</taxon>
        <taxon>Chytridiomycota</taxon>
        <taxon>Chytridiomycota incertae sedis</taxon>
        <taxon>Chytridiomycetes</taxon>
        <taxon>Caulochytriales</taxon>
        <taxon>Caulochytriaceae</taxon>
        <taxon>Caulochytrium</taxon>
    </lineage>
</organism>
<dbReference type="EMBL" id="ML010571">
    <property type="protein sequence ID" value="RKO95975.1"/>
    <property type="molecule type" value="Genomic_DNA"/>
</dbReference>
<evidence type="ECO:0000313" key="2">
    <source>
        <dbReference type="Proteomes" id="UP000268535"/>
    </source>
</evidence>
<sequence>MLVRGRAGPDGSGACQGSAFLFPWWSAQRHVITVAPSGVRTAAAEQRAIPITATNCEPWAGGRAKEARWIRSCSGASSADARMPTGPLSSHPFNPMKHATEASMALIRHVHGRSVGAVRHNGSSIGTPLSPSERRLAGEIDAKGSTIMSAVADESAQAMPCFAPSPTAAKHGRSHGRFC</sequence>
<reference evidence="2" key="1">
    <citation type="journal article" date="2018" name="Nat. Microbiol.">
        <title>Leveraging single-cell genomics to expand the fungal tree of life.</title>
        <authorList>
            <person name="Ahrendt S.R."/>
            <person name="Quandt C.A."/>
            <person name="Ciobanu D."/>
            <person name="Clum A."/>
            <person name="Salamov A."/>
            <person name="Andreopoulos B."/>
            <person name="Cheng J.F."/>
            <person name="Woyke T."/>
            <person name="Pelin A."/>
            <person name="Henrissat B."/>
            <person name="Reynolds N.K."/>
            <person name="Benny G.L."/>
            <person name="Smith M.E."/>
            <person name="James T.Y."/>
            <person name="Grigoriev I.V."/>
        </authorList>
    </citation>
    <scope>NUCLEOTIDE SEQUENCE [LARGE SCALE GENOMIC DNA]</scope>
    <source>
        <strain evidence="2">ATCC 52028</strain>
    </source>
</reference>
<accession>A0A4P9WU59</accession>
<gene>
    <name evidence="1" type="ORF">CAUPRSCDRAFT_12323</name>
</gene>
<protein>
    <submittedName>
        <fullName evidence="1">Uncharacterized protein</fullName>
    </submittedName>
</protein>
<name>A0A4P9WU59_9FUNG</name>
<proteinExistence type="predicted"/>
<dbReference type="AlphaFoldDB" id="A0A4P9WU59"/>